<sequence length="224" mass="23259">MGSCIFMVVFCSTACGGIATLNRHVLSGRVLAGLAVLALSAVPGYAATHGKASTHKSSAHKGHASKGTAQQSGDPVVMTSQPGSALDKQARILNAEDLASAARHHEKPLVLIGSAPLSTTGKSIGLFVQVQSASLCGSAGCSTDVYLQQKGGWTKVLDSVSGPISLLPTTHGIMKDILVDGSDRWIWKKGTYTDTLVATDLPGFKTSIRRHQAAMKKSGHPVSE</sequence>
<name>A0A149RPE8_9PROT</name>
<accession>A0A149RPE8</accession>
<dbReference type="AlphaFoldDB" id="A0A149RPE8"/>
<evidence type="ECO:0000313" key="2">
    <source>
        <dbReference type="EMBL" id="KXV15968.1"/>
    </source>
</evidence>
<evidence type="ECO:0000256" key="1">
    <source>
        <dbReference type="SAM" id="MobiDB-lite"/>
    </source>
</evidence>
<feature type="compositionally biased region" description="Basic residues" evidence="1">
    <location>
        <begin position="52"/>
        <end position="64"/>
    </location>
</feature>
<comment type="caution">
    <text evidence="2">The sequence shown here is derived from an EMBL/GenBank/DDBJ whole genome shotgun (WGS) entry which is preliminary data.</text>
</comment>
<evidence type="ECO:0000313" key="3">
    <source>
        <dbReference type="Proteomes" id="UP000075526"/>
    </source>
</evidence>
<dbReference type="Proteomes" id="UP000075526">
    <property type="component" value="Unassembled WGS sequence"/>
</dbReference>
<gene>
    <name evidence="2" type="ORF">AD933_07855</name>
</gene>
<dbReference type="PATRIC" id="fig|178901.13.peg.3118"/>
<protein>
    <submittedName>
        <fullName evidence="2">Uncharacterized protein</fullName>
    </submittedName>
</protein>
<dbReference type="EMBL" id="LHZF01000162">
    <property type="protein sequence ID" value="KXV15968.1"/>
    <property type="molecule type" value="Genomic_DNA"/>
</dbReference>
<organism evidence="2 3">
    <name type="scientific">Acetobacter malorum</name>
    <dbReference type="NCBI Taxonomy" id="178901"/>
    <lineage>
        <taxon>Bacteria</taxon>
        <taxon>Pseudomonadati</taxon>
        <taxon>Pseudomonadota</taxon>
        <taxon>Alphaproteobacteria</taxon>
        <taxon>Acetobacterales</taxon>
        <taxon>Acetobacteraceae</taxon>
        <taxon>Acetobacter</taxon>
    </lineage>
</organism>
<feature type="region of interest" description="Disordered" evidence="1">
    <location>
        <begin position="51"/>
        <end position="81"/>
    </location>
</feature>
<feature type="compositionally biased region" description="Polar residues" evidence="1">
    <location>
        <begin position="67"/>
        <end position="81"/>
    </location>
</feature>
<reference evidence="2 3" key="1">
    <citation type="submission" date="2015-06" db="EMBL/GenBank/DDBJ databases">
        <title>Improved classification and identification of acetic acid bacteria using matrix-assisted laser desorption/ionization time-of-flight mass spectrometry; Gluconobacter nephelii and Gluconobacter uchimurae are later heterotypic synonyms of Gluconobacter japonicus and Gluconobacter oxydans, respectively.</title>
        <authorList>
            <person name="Li L."/>
            <person name="Cleenwerck I."/>
            <person name="De Vuyst L."/>
            <person name="Vandamme P."/>
        </authorList>
    </citation>
    <scope>NUCLEOTIDE SEQUENCE [LARGE SCALE GENOMIC DNA]</scope>
    <source>
        <strain evidence="2 3">LMG 1552</strain>
    </source>
</reference>
<proteinExistence type="predicted"/>